<evidence type="ECO:0000256" key="1">
    <source>
        <dbReference type="SAM" id="MobiDB-lite"/>
    </source>
</evidence>
<dbReference type="AlphaFoldDB" id="A0A2S9XYD9"/>
<dbReference type="InterPro" id="IPR019198">
    <property type="entry name" value="Beta_propeller_containing"/>
</dbReference>
<evidence type="ECO:0000313" key="3">
    <source>
        <dbReference type="EMBL" id="PRP97866.1"/>
    </source>
</evidence>
<dbReference type="RefSeq" id="WP_146155736.1">
    <property type="nucleotide sequence ID" value="NZ_PVNK01000148.1"/>
</dbReference>
<reference evidence="3 4" key="1">
    <citation type="submission" date="2018-03" db="EMBL/GenBank/DDBJ databases">
        <title>Draft Genome Sequences of the Obligatory Marine Myxobacteria Enhygromyxa salina SWB005.</title>
        <authorList>
            <person name="Poehlein A."/>
            <person name="Moghaddam J.A."/>
            <person name="Harms H."/>
            <person name="Alanjari M."/>
            <person name="Koenig G.M."/>
            <person name="Daniel R."/>
            <person name="Schaeberle T.F."/>
        </authorList>
    </citation>
    <scope>NUCLEOTIDE SEQUENCE [LARGE SCALE GENOMIC DNA]</scope>
    <source>
        <strain evidence="3 4">SWB005</strain>
    </source>
</reference>
<dbReference type="Pfam" id="PF09826">
    <property type="entry name" value="Beta_propel"/>
    <property type="match status" value="1"/>
</dbReference>
<dbReference type="OrthoDB" id="9778998at2"/>
<proteinExistence type="predicted"/>
<gene>
    <name evidence="3" type="ORF">ENSA5_30990</name>
</gene>
<dbReference type="Proteomes" id="UP000237968">
    <property type="component" value="Unassembled WGS sequence"/>
</dbReference>
<feature type="region of interest" description="Disordered" evidence="1">
    <location>
        <begin position="82"/>
        <end position="110"/>
    </location>
</feature>
<feature type="region of interest" description="Disordered" evidence="1">
    <location>
        <begin position="250"/>
        <end position="293"/>
    </location>
</feature>
<dbReference type="EMBL" id="PVNK01000148">
    <property type="protein sequence ID" value="PRP97866.1"/>
    <property type="molecule type" value="Genomic_DNA"/>
</dbReference>
<accession>A0A2S9XYD9</accession>
<evidence type="ECO:0000256" key="2">
    <source>
        <dbReference type="SAM" id="SignalP"/>
    </source>
</evidence>
<feature type="chain" id="PRO_5015690371" evidence="2">
    <location>
        <begin position="26"/>
        <end position="723"/>
    </location>
</feature>
<protein>
    <submittedName>
        <fullName evidence="3">Beta propeller domain protein</fullName>
    </submittedName>
</protein>
<name>A0A2S9XYD9_9BACT</name>
<sequence length="723" mass="77969">MNFTGLLPKFLATPLVILTVAAVTGCGTTEPEPEPLEPRALYGFDSCNAMLAYTQAHALEMLDTANGEYGFEIFDLGGFGGTDLAGEDSGDGEPGTNGPAHSETNVQEAGVDEPDLVKTDGERILALAQGQLHFVDASGLVPELLGSLDLPAGWDPQLFLNGDKALVMLRSDQWESELVEMPELWQGEYSWVPLTQLIEVDLSDPGAMQITRTLTVGADMISARMVDDSVRVVLRSWPVGLELKSWYEFYDGDGEGESEPGNPTAEPEPGEPPPPDEPDTGDPEPEPEPDPFRAGELTEEEEAKAAAKAHNEAVLASTSPENWLPQYVLDVDGEVSMGLLYDCSDAMRPGLASGLGVVSVLTISLENDLAVEDGTGVFSTGETVYASQDNLYVATHPWYGELFAGGGDAVVEEVPNQGEGAGGEGDPNGFRASEEPEFTSYVHKFDTSDPTSSEYVASGEVRGLLLNQFAMSEHEGQLRVASTDGFAWDEQNPSESFVTVLHEEDGELVLTGQVGGLGAGERVYAVRFVGEVAYVVTFRETDPLYTVDLSDPTAPAVLGELHINGYSAYLHPIDDTHLIGIGQDATDGGQTLGTQVSIFDVSDLAAPVRTHQYTLAEGYSEAEYDHHAFLYWQPESLAVFPMTVWSWEEQIDEVFTGVMALRVDPDTGIEELAAIGHPAPMDEYWAAQPRRSIVIEDSLYTVSELGLKASSLDDFSDLAWITF</sequence>
<evidence type="ECO:0000313" key="4">
    <source>
        <dbReference type="Proteomes" id="UP000237968"/>
    </source>
</evidence>
<comment type="caution">
    <text evidence="3">The sequence shown here is derived from an EMBL/GenBank/DDBJ whole genome shotgun (WGS) entry which is preliminary data.</text>
</comment>
<feature type="signal peptide" evidence="2">
    <location>
        <begin position="1"/>
        <end position="25"/>
    </location>
</feature>
<keyword evidence="2" id="KW-0732">Signal</keyword>
<feature type="compositionally biased region" description="Acidic residues" evidence="1">
    <location>
        <begin position="274"/>
        <end position="289"/>
    </location>
</feature>
<keyword evidence="4" id="KW-1185">Reference proteome</keyword>
<organism evidence="3 4">
    <name type="scientific">Enhygromyxa salina</name>
    <dbReference type="NCBI Taxonomy" id="215803"/>
    <lineage>
        <taxon>Bacteria</taxon>
        <taxon>Pseudomonadati</taxon>
        <taxon>Myxococcota</taxon>
        <taxon>Polyangia</taxon>
        <taxon>Nannocystales</taxon>
        <taxon>Nannocystaceae</taxon>
        <taxon>Enhygromyxa</taxon>
    </lineage>
</organism>